<gene>
    <name evidence="6" type="ORF">ACFPN2_15720</name>
</gene>
<evidence type="ECO:0000256" key="1">
    <source>
        <dbReference type="ARBA" id="ARBA00022714"/>
    </source>
</evidence>
<protein>
    <submittedName>
        <fullName evidence="6">Non-heme iron oxygenase ferredoxin subunit</fullName>
    </submittedName>
</protein>
<evidence type="ECO:0000256" key="3">
    <source>
        <dbReference type="ARBA" id="ARBA00023004"/>
    </source>
</evidence>
<sequence>MIPADRRLQLCEAGDVAPGGMLRVQPEGIDPILVCNVDGKLYAVDDECTHAIASLSEGRLQGSIVFCPMHGGSFDVCSGKAKSLPCKQALRTWPIDIVDGTVYLLLKS</sequence>
<evidence type="ECO:0000313" key="6">
    <source>
        <dbReference type="EMBL" id="MFC4310539.1"/>
    </source>
</evidence>
<keyword evidence="3" id="KW-0408">Iron</keyword>
<evidence type="ECO:0000256" key="2">
    <source>
        <dbReference type="ARBA" id="ARBA00022723"/>
    </source>
</evidence>
<dbReference type="InterPro" id="IPR036922">
    <property type="entry name" value="Rieske_2Fe-2S_sf"/>
</dbReference>
<dbReference type="RefSeq" id="WP_380598108.1">
    <property type="nucleotide sequence ID" value="NZ_JBHSDU010000003.1"/>
</dbReference>
<dbReference type="Pfam" id="PF00355">
    <property type="entry name" value="Rieske"/>
    <property type="match status" value="1"/>
</dbReference>
<name>A0ABV8SVI1_9GAMM</name>
<feature type="domain" description="Rieske" evidence="5">
    <location>
        <begin position="8"/>
        <end position="104"/>
    </location>
</feature>
<accession>A0ABV8SVI1</accession>
<dbReference type="Gene3D" id="2.102.10.10">
    <property type="entry name" value="Rieske [2Fe-2S] iron-sulphur domain"/>
    <property type="match status" value="1"/>
</dbReference>
<evidence type="ECO:0000256" key="4">
    <source>
        <dbReference type="ARBA" id="ARBA00023014"/>
    </source>
</evidence>
<dbReference type="Proteomes" id="UP001595904">
    <property type="component" value="Unassembled WGS sequence"/>
</dbReference>
<keyword evidence="4" id="KW-0411">Iron-sulfur</keyword>
<dbReference type="SUPFAM" id="SSF50022">
    <property type="entry name" value="ISP domain"/>
    <property type="match status" value="1"/>
</dbReference>
<reference evidence="7" key="1">
    <citation type="journal article" date="2019" name="Int. J. Syst. Evol. Microbiol.">
        <title>The Global Catalogue of Microorganisms (GCM) 10K type strain sequencing project: providing services to taxonomists for standard genome sequencing and annotation.</title>
        <authorList>
            <consortium name="The Broad Institute Genomics Platform"/>
            <consortium name="The Broad Institute Genome Sequencing Center for Infectious Disease"/>
            <person name="Wu L."/>
            <person name="Ma J."/>
        </authorList>
    </citation>
    <scope>NUCLEOTIDE SEQUENCE [LARGE SCALE GENOMIC DNA]</scope>
    <source>
        <strain evidence="7">CGMCC 1.10759</strain>
    </source>
</reference>
<organism evidence="6 7">
    <name type="scientific">Steroidobacter flavus</name>
    <dbReference type="NCBI Taxonomy" id="1842136"/>
    <lineage>
        <taxon>Bacteria</taxon>
        <taxon>Pseudomonadati</taxon>
        <taxon>Pseudomonadota</taxon>
        <taxon>Gammaproteobacteria</taxon>
        <taxon>Steroidobacterales</taxon>
        <taxon>Steroidobacteraceae</taxon>
        <taxon>Steroidobacter</taxon>
    </lineage>
</organism>
<keyword evidence="2" id="KW-0479">Metal-binding</keyword>
<dbReference type="PROSITE" id="PS51296">
    <property type="entry name" value="RIESKE"/>
    <property type="match status" value="1"/>
</dbReference>
<dbReference type="PANTHER" id="PTHR21496">
    <property type="entry name" value="FERREDOXIN-RELATED"/>
    <property type="match status" value="1"/>
</dbReference>
<keyword evidence="1" id="KW-0001">2Fe-2S</keyword>
<proteinExistence type="predicted"/>
<comment type="caution">
    <text evidence="6">The sequence shown here is derived from an EMBL/GenBank/DDBJ whole genome shotgun (WGS) entry which is preliminary data.</text>
</comment>
<evidence type="ECO:0000259" key="5">
    <source>
        <dbReference type="PROSITE" id="PS51296"/>
    </source>
</evidence>
<dbReference type="PANTHER" id="PTHR21496:SF23">
    <property type="entry name" value="3-PHENYLPROPIONATE_CINNAMIC ACID DIOXYGENASE FERREDOXIN SUBUNIT"/>
    <property type="match status" value="1"/>
</dbReference>
<dbReference type="CDD" id="cd03528">
    <property type="entry name" value="Rieske_RO_ferredoxin"/>
    <property type="match status" value="1"/>
</dbReference>
<keyword evidence="7" id="KW-1185">Reference proteome</keyword>
<evidence type="ECO:0000313" key="7">
    <source>
        <dbReference type="Proteomes" id="UP001595904"/>
    </source>
</evidence>
<dbReference type="InterPro" id="IPR017941">
    <property type="entry name" value="Rieske_2Fe-2S"/>
</dbReference>
<dbReference type="EMBL" id="JBHSDU010000003">
    <property type="protein sequence ID" value="MFC4310539.1"/>
    <property type="molecule type" value="Genomic_DNA"/>
</dbReference>